<dbReference type="EMBL" id="NESQ01000179">
    <property type="protein sequence ID" value="PUU76671.1"/>
    <property type="molecule type" value="Genomic_DNA"/>
</dbReference>
<name>A0A2T6ZMF6_TUBBO</name>
<keyword evidence="1" id="KW-0472">Membrane</keyword>
<gene>
    <name evidence="2" type="ORF">B9Z19DRAFT_1129371</name>
</gene>
<feature type="transmembrane region" description="Helical" evidence="1">
    <location>
        <begin position="36"/>
        <end position="55"/>
    </location>
</feature>
<dbReference type="Proteomes" id="UP000244722">
    <property type="component" value="Unassembled WGS sequence"/>
</dbReference>
<keyword evidence="3" id="KW-1185">Reference proteome</keyword>
<evidence type="ECO:0000313" key="2">
    <source>
        <dbReference type="EMBL" id="PUU76671.1"/>
    </source>
</evidence>
<keyword evidence="1" id="KW-1133">Transmembrane helix</keyword>
<proteinExistence type="predicted"/>
<keyword evidence="1" id="KW-0812">Transmembrane</keyword>
<sequence>MPSTREFAIHAMLSQFDKRDRPENQQQDRNGMPPGAILAIVIAALTLLVAMIPLFQCPRFHHWVSSSIPPISRACSPLLTLPEPIQIYILNLVILYRKPTELPFQATV</sequence>
<comment type="caution">
    <text evidence="2">The sequence shown here is derived from an EMBL/GenBank/DDBJ whole genome shotgun (WGS) entry which is preliminary data.</text>
</comment>
<protein>
    <submittedName>
        <fullName evidence="2">Uncharacterized protein</fullName>
    </submittedName>
</protein>
<reference evidence="2 3" key="1">
    <citation type="submission" date="2017-04" db="EMBL/GenBank/DDBJ databases">
        <title>Draft genome sequence of Tuber borchii Vittad., a whitish edible truffle.</title>
        <authorList>
            <consortium name="DOE Joint Genome Institute"/>
            <person name="Murat C."/>
            <person name="Kuo A."/>
            <person name="Barry K.W."/>
            <person name="Clum A."/>
            <person name="Dockter R.B."/>
            <person name="Fauchery L."/>
            <person name="Iotti M."/>
            <person name="Kohler A."/>
            <person name="Labutti K."/>
            <person name="Lindquist E.A."/>
            <person name="Lipzen A."/>
            <person name="Ohm R.A."/>
            <person name="Wang M."/>
            <person name="Grigoriev I.V."/>
            <person name="Zambonelli A."/>
            <person name="Martin F.M."/>
        </authorList>
    </citation>
    <scope>NUCLEOTIDE SEQUENCE [LARGE SCALE GENOMIC DNA]</scope>
    <source>
        <strain evidence="2 3">Tbo3840</strain>
    </source>
</reference>
<dbReference type="AlphaFoldDB" id="A0A2T6ZMF6"/>
<organism evidence="2 3">
    <name type="scientific">Tuber borchii</name>
    <name type="common">White truffle</name>
    <dbReference type="NCBI Taxonomy" id="42251"/>
    <lineage>
        <taxon>Eukaryota</taxon>
        <taxon>Fungi</taxon>
        <taxon>Dikarya</taxon>
        <taxon>Ascomycota</taxon>
        <taxon>Pezizomycotina</taxon>
        <taxon>Pezizomycetes</taxon>
        <taxon>Pezizales</taxon>
        <taxon>Tuberaceae</taxon>
        <taxon>Tuber</taxon>
    </lineage>
</organism>
<accession>A0A2T6ZMF6</accession>
<evidence type="ECO:0000256" key="1">
    <source>
        <dbReference type="SAM" id="Phobius"/>
    </source>
</evidence>
<evidence type="ECO:0000313" key="3">
    <source>
        <dbReference type="Proteomes" id="UP000244722"/>
    </source>
</evidence>